<dbReference type="InterPro" id="IPR016135">
    <property type="entry name" value="UBQ-conjugating_enzyme/RWD"/>
</dbReference>
<evidence type="ECO:0000256" key="4">
    <source>
        <dbReference type="PROSITE-ProRule" id="PRU00175"/>
    </source>
</evidence>
<dbReference type="PANTHER" id="PTHR40237:SF1">
    <property type="entry name" value="LD44813P"/>
    <property type="match status" value="1"/>
</dbReference>
<dbReference type="Gene3D" id="3.10.110.10">
    <property type="entry name" value="Ubiquitin Conjugating Enzyme"/>
    <property type="match status" value="1"/>
</dbReference>
<reference evidence="7" key="1">
    <citation type="submission" date="2025-08" db="UniProtKB">
        <authorList>
            <consortium name="RefSeq"/>
        </authorList>
    </citation>
    <scope>IDENTIFICATION</scope>
    <source>
        <tissue evidence="7">Gonad</tissue>
    </source>
</reference>
<dbReference type="SUPFAM" id="SSF57850">
    <property type="entry name" value="RING/U-box"/>
    <property type="match status" value="1"/>
</dbReference>
<dbReference type="SMART" id="SM00184">
    <property type="entry name" value="RING"/>
    <property type="match status" value="1"/>
</dbReference>
<dbReference type="InterPro" id="IPR013083">
    <property type="entry name" value="Znf_RING/FYVE/PHD"/>
</dbReference>
<feature type="domain" description="RING-type" evidence="5">
    <location>
        <begin position="232"/>
        <end position="289"/>
    </location>
</feature>
<evidence type="ECO:0000313" key="6">
    <source>
        <dbReference type="Proteomes" id="UP000515135"/>
    </source>
</evidence>
<gene>
    <name evidence="7" type="primary">LOC109487988</name>
</gene>
<accession>A0A6P5ANH6</accession>
<dbReference type="PANTHER" id="PTHR40237">
    <property type="entry name" value="LD44813P"/>
    <property type="match status" value="1"/>
</dbReference>
<dbReference type="GeneID" id="109487988"/>
<dbReference type="InterPro" id="IPR001841">
    <property type="entry name" value="Znf_RING"/>
</dbReference>
<evidence type="ECO:0000259" key="5">
    <source>
        <dbReference type="PROSITE" id="PS50089"/>
    </source>
</evidence>
<protein>
    <submittedName>
        <fullName evidence="7">Uncharacterized protein LOC109487988</fullName>
    </submittedName>
</protein>
<keyword evidence="3" id="KW-0862">Zinc</keyword>
<evidence type="ECO:0000313" key="7">
    <source>
        <dbReference type="RefSeq" id="XP_019647684.1"/>
    </source>
</evidence>
<evidence type="ECO:0000256" key="1">
    <source>
        <dbReference type="ARBA" id="ARBA00022723"/>
    </source>
</evidence>
<dbReference type="Proteomes" id="UP000515135">
    <property type="component" value="Unplaced"/>
</dbReference>
<organism evidence="6 7">
    <name type="scientific">Branchiostoma belcheri</name>
    <name type="common">Amphioxus</name>
    <dbReference type="NCBI Taxonomy" id="7741"/>
    <lineage>
        <taxon>Eukaryota</taxon>
        <taxon>Metazoa</taxon>
        <taxon>Chordata</taxon>
        <taxon>Cephalochordata</taxon>
        <taxon>Leptocardii</taxon>
        <taxon>Amphioxiformes</taxon>
        <taxon>Branchiostomatidae</taxon>
        <taxon>Branchiostoma</taxon>
    </lineage>
</organism>
<evidence type="ECO:0000256" key="3">
    <source>
        <dbReference type="ARBA" id="ARBA00022833"/>
    </source>
</evidence>
<proteinExistence type="predicted"/>
<keyword evidence="6" id="KW-1185">Reference proteome</keyword>
<dbReference type="OrthoDB" id="8062037at2759"/>
<dbReference type="Gene3D" id="3.30.40.10">
    <property type="entry name" value="Zinc/RING finger domain, C3HC4 (zinc finger)"/>
    <property type="match status" value="1"/>
</dbReference>
<evidence type="ECO:0000256" key="2">
    <source>
        <dbReference type="ARBA" id="ARBA00022771"/>
    </source>
</evidence>
<name>A0A6P5ANH6_BRABE</name>
<keyword evidence="2 4" id="KW-0863">Zinc-finger</keyword>
<dbReference type="InterPro" id="IPR006575">
    <property type="entry name" value="RWD_dom"/>
</dbReference>
<dbReference type="Pfam" id="PF00097">
    <property type="entry name" value="zf-C3HC4"/>
    <property type="match status" value="1"/>
</dbReference>
<dbReference type="KEGG" id="bbel:109487988"/>
<dbReference type="InterPro" id="IPR018957">
    <property type="entry name" value="Znf_C3HC4_RING-type"/>
</dbReference>
<dbReference type="GO" id="GO:0008270">
    <property type="term" value="F:zinc ion binding"/>
    <property type="evidence" value="ECO:0007669"/>
    <property type="project" value="UniProtKB-KW"/>
</dbReference>
<dbReference type="PROSITE" id="PS50089">
    <property type="entry name" value="ZF_RING_2"/>
    <property type="match status" value="1"/>
</dbReference>
<dbReference type="Pfam" id="PF05773">
    <property type="entry name" value="RWD"/>
    <property type="match status" value="1"/>
</dbReference>
<keyword evidence="1" id="KW-0479">Metal-binding</keyword>
<sequence>MAFIEAELAEVRDKLTTQVEGTRIIQCHPALVAVEITKTKYKQLIARFQFPEGYPDAPILIELQSKTLSLKLCDGLCKVCEAEAKKILGKKQVAHTVSFLRTFLDENPFSVCSDELSFIKKDLATPGDEVKTKQKSGVIVLKINQGAYFMHVQLTVPNEYPTNQVEIENKACNFPALFIMTFMGQATEMARQCTEPPLRKKPKDPPFEPAPSLKMVAEHFFKSVRRYPQESCPLCKERVLPEDPKNVITVDTNMKYVERVYCGHAYHHGCLNKYLKTPPFEGGKKCPDCGNRIYHDKWKVTPELAEARWAHKEAKRRELDEVMDFLE</sequence>
<dbReference type="AlphaFoldDB" id="A0A6P5ANH6"/>
<dbReference type="RefSeq" id="XP_019647684.1">
    <property type="nucleotide sequence ID" value="XM_019792125.1"/>
</dbReference>